<feature type="region of interest" description="Disordered" evidence="3">
    <location>
        <begin position="95"/>
        <end position="114"/>
    </location>
</feature>
<keyword evidence="1 2" id="KW-0371">Homeobox</keyword>
<dbReference type="Proteomes" id="UP000663828">
    <property type="component" value="Unassembled WGS sequence"/>
</dbReference>
<feature type="compositionally biased region" description="Polar residues" evidence="3">
    <location>
        <begin position="95"/>
        <end position="112"/>
    </location>
</feature>
<name>A0A814SYP1_ADIRI</name>
<dbReference type="EMBL" id="CAJNOR010000385">
    <property type="protein sequence ID" value="CAF0898851.1"/>
    <property type="molecule type" value="Genomic_DNA"/>
</dbReference>
<proteinExistence type="predicted"/>
<dbReference type="PROSITE" id="PS50071">
    <property type="entry name" value="HOMEOBOX_2"/>
    <property type="match status" value="1"/>
</dbReference>
<evidence type="ECO:0000256" key="1">
    <source>
        <dbReference type="PROSITE-ProRule" id="PRU00108"/>
    </source>
</evidence>
<reference evidence="6" key="1">
    <citation type="submission" date="2021-02" db="EMBL/GenBank/DDBJ databases">
        <authorList>
            <person name="Nowell W R."/>
        </authorList>
    </citation>
    <scope>NUCLEOTIDE SEQUENCE</scope>
</reference>
<dbReference type="SUPFAM" id="SSF46689">
    <property type="entry name" value="Homeodomain-like"/>
    <property type="match status" value="1"/>
</dbReference>
<sequence length="208" mass="23279">MQSSQSPTPYMYPSSPTSNVPFYDSAYSSFGYTSPTPSPFHFSSCPYSNDSYYVPSQHYSSYYSPASYSLPQYSEPFAASTPVQPSNVCLVPSTKNVQPQRRRAQPTTSSPSLCPARKRISDEAIEHLNAFYAVKKRPTEAEKDRLAMECNISVAQVNTWFNNARSRRGDTNPKLAQKVLKQRIDSLNNQVALLQQQHDASLSGHLSF</sequence>
<dbReference type="EMBL" id="CAJNOJ010000120">
    <property type="protein sequence ID" value="CAF1152210.1"/>
    <property type="molecule type" value="Genomic_DNA"/>
</dbReference>
<comment type="subcellular location">
    <subcellularLocation>
        <location evidence="1 2">Nucleus</location>
    </subcellularLocation>
</comment>
<gene>
    <name evidence="6" type="ORF">EDS130_LOCUS22675</name>
    <name evidence="5" type="ORF">XAT740_LOCUS7912</name>
</gene>
<evidence type="ECO:0000256" key="3">
    <source>
        <dbReference type="SAM" id="MobiDB-lite"/>
    </source>
</evidence>
<accession>A0A814SYP1</accession>
<keyword evidence="1 2" id="KW-0238">DNA-binding</keyword>
<dbReference type="SMART" id="SM00389">
    <property type="entry name" value="HOX"/>
    <property type="match status" value="1"/>
</dbReference>
<dbReference type="Gene3D" id="1.10.10.60">
    <property type="entry name" value="Homeodomain-like"/>
    <property type="match status" value="1"/>
</dbReference>
<evidence type="ECO:0000256" key="2">
    <source>
        <dbReference type="RuleBase" id="RU000682"/>
    </source>
</evidence>
<keyword evidence="1 2" id="KW-0539">Nucleus</keyword>
<evidence type="ECO:0000313" key="6">
    <source>
        <dbReference type="EMBL" id="CAF1152210.1"/>
    </source>
</evidence>
<comment type="caution">
    <text evidence="6">The sequence shown here is derived from an EMBL/GenBank/DDBJ whole genome shotgun (WGS) entry which is preliminary data.</text>
</comment>
<feature type="DNA-binding region" description="Homeobox" evidence="1">
    <location>
        <begin position="119"/>
        <end position="172"/>
    </location>
</feature>
<evidence type="ECO:0000313" key="8">
    <source>
        <dbReference type="Proteomes" id="UP000663852"/>
    </source>
</evidence>
<dbReference type="Proteomes" id="UP000663852">
    <property type="component" value="Unassembled WGS sequence"/>
</dbReference>
<dbReference type="InterPro" id="IPR009057">
    <property type="entry name" value="Homeodomain-like_sf"/>
</dbReference>
<dbReference type="Pfam" id="PF00046">
    <property type="entry name" value="Homeodomain"/>
    <property type="match status" value="1"/>
</dbReference>
<dbReference type="GO" id="GO:0003677">
    <property type="term" value="F:DNA binding"/>
    <property type="evidence" value="ECO:0007669"/>
    <property type="project" value="UniProtKB-UniRule"/>
</dbReference>
<dbReference type="OrthoDB" id="4187154at2759"/>
<dbReference type="CDD" id="cd00086">
    <property type="entry name" value="homeodomain"/>
    <property type="match status" value="1"/>
</dbReference>
<dbReference type="GO" id="GO:0005634">
    <property type="term" value="C:nucleus"/>
    <property type="evidence" value="ECO:0007669"/>
    <property type="project" value="UniProtKB-SubCell"/>
</dbReference>
<feature type="domain" description="Homeobox" evidence="4">
    <location>
        <begin position="117"/>
        <end position="171"/>
    </location>
</feature>
<evidence type="ECO:0000313" key="5">
    <source>
        <dbReference type="EMBL" id="CAF0898851.1"/>
    </source>
</evidence>
<evidence type="ECO:0000259" key="4">
    <source>
        <dbReference type="PROSITE" id="PS50071"/>
    </source>
</evidence>
<evidence type="ECO:0000313" key="7">
    <source>
        <dbReference type="Proteomes" id="UP000663828"/>
    </source>
</evidence>
<protein>
    <recommendedName>
        <fullName evidence="4">Homeobox domain-containing protein</fullName>
    </recommendedName>
</protein>
<keyword evidence="7" id="KW-1185">Reference proteome</keyword>
<dbReference type="InterPro" id="IPR001356">
    <property type="entry name" value="HD"/>
</dbReference>
<dbReference type="AlphaFoldDB" id="A0A814SYP1"/>
<organism evidence="6 8">
    <name type="scientific">Adineta ricciae</name>
    <name type="common">Rotifer</name>
    <dbReference type="NCBI Taxonomy" id="249248"/>
    <lineage>
        <taxon>Eukaryota</taxon>
        <taxon>Metazoa</taxon>
        <taxon>Spiralia</taxon>
        <taxon>Gnathifera</taxon>
        <taxon>Rotifera</taxon>
        <taxon>Eurotatoria</taxon>
        <taxon>Bdelloidea</taxon>
        <taxon>Adinetida</taxon>
        <taxon>Adinetidae</taxon>
        <taxon>Adineta</taxon>
    </lineage>
</organism>